<feature type="non-terminal residue" evidence="2">
    <location>
        <position position="169"/>
    </location>
</feature>
<organism evidence="2 3">
    <name type="scientific">Brachionus plicatilis</name>
    <name type="common">Marine rotifer</name>
    <name type="synonym">Brachionus muelleri</name>
    <dbReference type="NCBI Taxonomy" id="10195"/>
    <lineage>
        <taxon>Eukaryota</taxon>
        <taxon>Metazoa</taxon>
        <taxon>Spiralia</taxon>
        <taxon>Gnathifera</taxon>
        <taxon>Rotifera</taxon>
        <taxon>Eurotatoria</taxon>
        <taxon>Monogononta</taxon>
        <taxon>Pseudotrocha</taxon>
        <taxon>Ploima</taxon>
        <taxon>Brachionidae</taxon>
        <taxon>Brachionus</taxon>
    </lineage>
</organism>
<gene>
    <name evidence="2" type="ORF">BpHYR1_043530</name>
</gene>
<feature type="region of interest" description="Disordered" evidence="1">
    <location>
        <begin position="129"/>
        <end position="169"/>
    </location>
</feature>
<dbReference type="AlphaFoldDB" id="A0A3M7RT96"/>
<comment type="caution">
    <text evidence="2">The sequence shown here is derived from an EMBL/GenBank/DDBJ whole genome shotgun (WGS) entry which is preliminary data.</text>
</comment>
<evidence type="ECO:0000256" key="1">
    <source>
        <dbReference type="SAM" id="MobiDB-lite"/>
    </source>
</evidence>
<evidence type="ECO:0000313" key="2">
    <source>
        <dbReference type="EMBL" id="RNA26794.1"/>
    </source>
</evidence>
<reference evidence="2 3" key="1">
    <citation type="journal article" date="2018" name="Sci. Rep.">
        <title>Genomic signatures of local adaptation to the degree of environmental predictability in rotifers.</title>
        <authorList>
            <person name="Franch-Gras L."/>
            <person name="Hahn C."/>
            <person name="Garcia-Roger E.M."/>
            <person name="Carmona M.J."/>
            <person name="Serra M."/>
            <person name="Gomez A."/>
        </authorList>
    </citation>
    <scope>NUCLEOTIDE SEQUENCE [LARGE SCALE GENOMIC DNA]</scope>
    <source>
        <strain evidence="2">HYR1</strain>
    </source>
</reference>
<protein>
    <submittedName>
        <fullName evidence="2">Uncharacterized protein</fullName>
    </submittedName>
</protein>
<proteinExistence type="predicted"/>
<accession>A0A3M7RT96</accession>
<evidence type="ECO:0000313" key="3">
    <source>
        <dbReference type="Proteomes" id="UP000276133"/>
    </source>
</evidence>
<name>A0A3M7RT96_BRAPC</name>
<dbReference type="Proteomes" id="UP000276133">
    <property type="component" value="Unassembled WGS sequence"/>
</dbReference>
<dbReference type="EMBL" id="REGN01002673">
    <property type="protein sequence ID" value="RNA26794.1"/>
    <property type="molecule type" value="Genomic_DNA"/>
</dbReference>
<sequence>MFIKIFNFHTLHFDSGPTRACNVRIQTKMDNLTCGIVDAYLFLVVLIQSLPMGHALAYQLHSGPHLAGSTTRLLCSSKINIKGYGAIRSKIGLFTFFNFSIVILVDLDALIPNICVFYVLEKSEEPENNSIKSKNHLKNGLSSKNQKLAMPRFRPPGYPHVKGHPPKKK</sequence>
<keyword evidence="3" id="KW-1185">Reference proteome</keyword>